<proteinExistence type="predicted"/>
<dbReference type="EMBL" id="OY288114">
    <property type="protein sequence ID" value="CAJ0857481.1"/>
    <property type="molecule type" value="Genomic_DNA"/>
</dbReference>
<gene>
    <name evidence="1" type="ORF">AMST5_01024</name>
</gene>
<sequence length="75" mass="8190">MSNAYVIEIDDVAVGVVVRQGEADGGRRYCFYAANAPFRSIEGKAFRTPDKARKAAIALMGKTSKSTRAETVLRH</sequence>
<dbReference type="AlphaFoldDB" id="A0AA48RCB7"/>
<evidence type="ECO:0000313" key="1">
    <source>
        <dbReference type="EMBL" id="CAJ0857481.1"/>
    </source>
</evidence>
<reference evidence="1" key="1">
    <citation type="submission" date="2023-07" db="EMBL/GenBank/DDBJ databases">
        <authorList>
            <person name="Pelsma A.J. K."/>
        </authorList>
    </citation>
    <scope>NUCLEOTIDE SEQUENCE</scope>
</reference>
<protein>
    <submittedName>
        <fullName evidence="1">Uncharacterized protein</fullName>
    </submittedName>
</protein>
<accession>A0AA48RCB7</accession>
<organism evidence="1">
    <name type="scientific">freshwater sediment metagenome</name>
    <dbReference type="NCBI Taxonomy" id="556182"/>
    <lineage>
        <taxon>unclassified sequences</taxon>
        <taxon>metagenomes</taxon>
        <taxon>ecological metagenomes</taxon>
    </lineage>
</organism>
<name>A0AA48RCB7_9ZZZZ</name>